<organism evidence="1 2">
    <name type="scientific">Actinomadura chibensis</name>
    <dbReference type="NCBI Taxonomy" id="392828"/>
    <lineage>
        <taxon>Bacteria</taxon>
        <taxon>Bacillati</taxon>
        <taxon>Actinomycetota</taxon>
        <taxon>Actinomycetes</taxon>
        <taxon>Streptosporangiales</taxon>
        <taxon>Thermomonosporaceae</taxon>
        <taxon>Actinomadura</taxon>
    </lineage>
</organism>
<dbReference type="PANTHER" id="PTHR36932">
    <property type="entry name" value="CAPSULAR POLYSACCHARIDE BIOSYNTHESIS PROTEIN"/>
    <property type="match status" value="1"/>
</dbReference>
<dbReference type="EMBL" id="VSFG01000003">
    <property type="protein sequence ID" value="TYB45674.1"/>
    <property type="molecule type" value="Genomic_DNA"/>
</dbReference>
<dbReference type="RefSeq" id="WP_067902548.1">
    <property type="nucleotide sequence ID" value="NZ_VSFG01000003.1"/>
</dbReference>
<comment type="caution">
    <text evidence="1">The sequence shown here is derived from an EMBL/GenBank/DDBJ whole genome shotgun (WGS) entry which is preliminary data.</text>
</comment>
<dbReference type="AlphaFoldDB" id="A0A5D0NNG3"/>
<dbReference type="STRING" id="1220554.GCA_001552135_07179"/>
<sequence length="444" mass="47397">MAEYSVLQRRGPAFDAAAFAGAVADLEFARARVPFFRREGRGHGPARIDGPDDWARVPLTRRADYRADFPRGVLARGRTLGEPGTLVRGSGGVGGDRVTTAVRAGLLAARRAVTLAAHPPLREAVLGGASGRSARYTAPECSGVECASPYTPVEQRTLADGTLVLPSTPDPLAAPDALLARAADELRAHAPAWLEADATALAFLLRRLAATGRDAAPPVGAIVLTHTPATRVARRRIAEHRGPAVVAEAVTMSEFGWLAVECPLGRTHLNNRSYFVEPLAGGGRPAAPGELAELVVTSVGDRLSPHIRYRTGDLYRVWDDPCPCGSDLPVCHFEGRSGTLLTVPGRPAPIGAREVDRAVGDCPELDAYQVSQHREDEVRVEYVPNVKDTRALEDGLVERLRALLGGRVRLTASAVRYLPAGPDGRLRPCVSDLPVRPLDQEDPA</sequence>
<evidence type="ECO:0008006" key="3">
    <source>
        <dbReference type="Google" id="ProtNLM"/>
    </source>
</evidence>
<proteinExistence type="predicted"/>
<keyword evidence="2" id="KW-1185">Reference proteome</keyword>
<evidence type="ECO:0000313" key="1">
    <source>
        <dbReference type="EMBL" id="TYB45674.1"/>
    </source>
</evidence>
<dbReference type="InterPro" id="IPR042099">
    <property type="entry name" value="ANL_N_sf"/>
</dbReference>
<protein>
    <recommendedName>
        <fullName evidence="3">Phenylacetate--CoA ligase family protein</fullName>
    </recommendedName>
</protein>
<dbReference type="SUPFAM" id="SSF56801">
    <property type="entry name" value="Acetyl-CoA synthetase-like"/>
    <property type="match status" value="1"/>
</dbReference>
<evidence type="ECO:0000313" key="2">
    <source>
        <dbReference type="Proteomes" id="UP000323380"/>
    </source>
</evidence>
<dbReference type="Gene3D" id="3.40.50.12780">
    <property type="entry name" value="N-terminal domain of ligase-like"/>
    <property type="match status" value="1"/>
</dbReference>
<reference evidence="1 2" key="1">
    <citation type="submission" date="2019-08" db="EMBL/GenBank/DDBJ databases">
        <title>Actinomadura sp. nov. CYP1-5 isolated from mountain soil.</title>
        <authorList>
            <person name="Songsumanus A."/>
            <person name="Kuncharoen N."/>
            <person name="Kudo T."/>
            <person name="Yuki M."/>
            <person name="Igarashi Y."/>
            <person name="Tanasupawat S."/>
        </authorList>
    </citation>
    <scope>NUCLEOTIDE SEQUENCE [LARGE SCALE GENOMIC DNA]</scope>
    <source>
        <strain evidence="1 2">JCM 14158</strain>
    </source>
</reference>
<dbReference type="Proteomes" id="UP000323380">
    <property type="component" value="Unassembled WGS sequence"/>
</dbReference>
<dbReference type="PANTHER" id="PTHR36932:SF1">
    <property type="entry name" value="CAPSULAR POLYSACCHARIDE BIOSYNTHESIS PROTEIN"/>
    <property type="match status" value="1"/>
</dbReference>
<name>A0A5D0NNG3_9ACTN</name>
<gene>
    <name evidence="1" type="ORF">FXF69_19885</name>
</gene>
<dbReference type="InterPro" id="IPR053158">
    <property type="entry name" value="CapK_Type1_Caps_Biosynth"/>
</dbReference>
<accession>A0A5D0NNG3</accession>